<dbReference type="Pfam" id="PF13466">
    <property type="entry name" value="STAS_2"/>
    <property type="match status" value="1"/>
</dbReference>
<feature type="transmembrane region" description="Helical" evidence="2">
    <location>
        <begin position="168"/>
        <end position="190"/>
    </location>
</feature>
<sequence length="378" mass="39465">MGDATIPGAAVAIERTGAGARVVLSGDLSLVGVETIFTRLGEITGPGPIVVDGTGVSAFDTSGAWAIATLRRRLAAEGVEVRIEGLAPARAGLLETVEKSLPPDPVAPPATNGLIRWLEAFGTDVVTAWSTFTELLGLFGAVIVRVGEAFIHPSRLRFTSIVFHMQSAGLAAVPIASLMAFLIGVVLAYMGAVQLRQFGAEIFVVDLIAIAVLRELGILLTAIIVAGRSASAFTASIGSMKMREEIDAMRTLGLDPIRILVVPRVLALLIVLPLLGVVADLTGLLGGGVMAWLTLGVSPEMFIERLSDNIPVEHYLVGLIKAPFFALVIGLIGCHHGLKVEGNAESLGSLTSSSVVLAIFMVIVLDAIFAIFFATVGL</sequence>
<dbReference type="InterPro" id="IPR030802">
    <property type="entry name" value="Permease_MalE"/>
</dbReference>
<organism evidence="4 5">
    <name type="scientific">Amaricoccus macauensis</name>
    <dbReference type="NCBI Taxonomy" id="57001"/>
    <lineage>
        <taxon>Bacteria</taxon>
        <taxon>Pseudomonadati</taxon>
        <taxon>Pseudomonadota</taxon>
        <taxon>Alphaproteobacteria</taxon>
        <taxon>Rhodobacterales</taxon>
        <taxon>Paracoccaceae</taxon>
        <taxon>Amaricoccus</taxon>
    </lineage>
</organism>
<comment type="subcellular location">
    <subcellularLocation>
        <location evidence="2">Cell inner membrane</location>
        <topology evidence="2">Multi-pass membrane protein</topology>
    </subcellularLocation>
</comment>
<name>A0A840SMX1_9RHOB</name>
<feature type="domain" description="STAS" evidence="3">
    <location>
        <begin position="22"/>
        <end position="101"/>
    </location>
</feature>
<dbReference type="InterPro" id="IPR002645">
    <property type="entry name" value="STAS_dom"/>
</dbReference>
<accession>A0A840SMX1</accession>
<comment type="function">
    <text evidence="1">Could be part of an ABC transporter complex.</text>
</comment>
<dbReference type="AlphaFoldDB" id="A0A840SMX1"/>
<dbReference type="PANTHER" id="PTHR30188:SF3">
    <property type="entry name" value="ABC TRANSPORTER PERMEASE"/>
    <property type="match status" value="1"/>
</dbReference>
<keyword evidence="2" id="KW-0472">Membrane</keyword>
<keyword evidence="2" id="KW-0812">Transmembrane</keyword>
<feature type="transmembrane region" description="Helical" evidence="2">
    <location>
        <begin position="355"/>
        <end position="376"/>
    </location>
</feature>
<feature type="transmembrane region" description="Helical" evidence="2">
    <location>
        <begin position="265"/>
        <end position="295"/>
    </location>
</feature>
<dbReference type="Proteomes" id="UP000549457">
    <property type="component" value="Unassembled WGS sequence"/>
</dbReference>
<keyword evidence="5" id="KW-1185">Reference proteome</keyword>
<dbReference type="SUPFAM" id="SSF52091">
    <property type="entry name" value="SpoIIaa-like"/>
    <property type="match status" value="1"/>
</dbReference>
<gene>
    <name evidence="4" type="ORF">HNP73_002036</name>
</gene>
<dbReference type="NCBIfam" id="TIGR00056">
    <property type="entry name" value="MlaE family lipid ABC transporter permease subunit"/>
    <property type="match status" value="1"/>
</dbReference>
<keyword evidence="2" id="KW-1003">Cell membrane</keyword>
<evidence type="ECO:0000259" key="3">
    <source>
        <dbReference type="PROSITE" id="PS50801"/>
    </source>
</evidence>
<evidence type="ECO:0000256" key="2">
    <source>
        <dbReference type="RuleBase" id="RU362044"/>
    </source>
</evidence>
<comment type="similarity">
    <text evidence="2">Belongs to the MlaE permease family.</text>
</comment>
<evidence type="ECO:0000313" key="4">
    <source>
        <dbReference type="EMBL" id="MBB5222100.1"/>
    </source>
</evidence>
<proteinExistence type="inferred from homology"/>
<protein>
    <submittedName>
        <fullName evidence="4">Phospholipid/cholesterol/gamma-HCH transport system permease protein</fullName>
    </submittedName>
</protein>
<feature type="transmembrane region" description="Helical" evidence="2">
    <location>
        <begin position="315"/>
        <end position="334"/>
    </location>
</feature>
<dbReference type="RefSeq" id="WP_343063255.1">
    <property type="nucleotide sequence ID" value="NZ_JACHFM010000002.1"/>
</dbReference>
<reference evidence="4 5" key="1">
    <citation type="submission" date="2020-08" db="EMBL/GenBank/DDBJ databases">
        <title>Genomic Encyclopedia of Type Strains, Phase IV (KMG-IV): sequencing the most valuable type-strain genomes for metagenomic binning, comparative biology and taxonomic classification.</title>
        <authorList>
            <person name="Goeker M."/>
        </authorList>
    </citation>
    <scope>NUCLEOTIDE SEQUENCE [LARGE SCALE GENOMIC DNA]</scope>
    <source>
        <strain evidence="4 5">DSM 101730</strain>
    </source>
</reference>
<dbReference type="Gene3D" id="3.30.750.24">
    <property type="entry name" value="STAS domain"/>
    <property type="match status" value="1"/>
</dbReference>
<evidence type="ECO:0000256" key="1">
    <source>
        <dbReference type="ARBA" id="ARBA00003787"/>
    </source>
</evidence>
<evidence type="ECO:0000313" key="5">
    <source>
        <dbReference type="Proteomes" id="UP000549457"/>
    </source>
</evidence>
<dbReference type="GO" id="GO:0005548">
    <property type="term" value="F:phospholipid transporter activity"/>
    <property type="evidence" value="ECO:0007669"/>
    <property type="project" value="TreeGrafter"/>
</dbReference>
<feature type="transmembrane region" description="Helical" evidence="2">
    <location>
        <begin position="202"/>
        <end position="226"/>
    </location>
</feature>
<dbReference type="InterPro" id="IPR036513">
    <property type="entry name" value="STAS_dom_sf"/>
</dbReference>
<dbReference type="PANTHER" id="PTHR30188">
    <property type="entry name" value="ABC TRANSPORTER PERMEASE PROTEIN-RELATED"/>
    <property type="match status" value="1"/>
</dbReference>
<dbReference type="PROSITE" id="PS50801">
    <property type="entry name" value="STAS"/>
    <property type="match status" value="1"/>
</dbReference>
<feature type="transmembrane region" description="Helical" evidence="2">
    <location>
        <begin position="126"/>
        <end position="147"/>
    </location>
</feature>
<dbReference type="InterPro" id="IPR003453">
    <property type="entry name" value="ABC_MlaE_roteobac"/>
</dbReference>
<keyword evidence="2" id="KW-0997">Cell inner membrane</keyword>
<comment type="caution">
    <text evidence="4">The sequence shown here is derived from an EMBL/GenBank/DDBJ whole genome shotgun (WGS) entry which is preliminary data.</text>
</comment>
<dbReference type="Pfam" id="PF02405">
    <property type="entry name" value="MlaE"/>
    <property type="match status" value="1"/>
</dbReference>
<dbReference type="InterPro" id="IPR058548">
    <property type="entry name" value="MlaB-like_STAS"/>
</dbReference>
<keyword evidence="2" id="KW-1133">Transmembrane helix</keyword>
<dbReference type="EMBL" id="JACHFM010000002">
    <property type="protein sequence ID" value="MBB5222100.1"/>
    <property type="molecule type" value="Genomic_DNA"/>
</dbReference>
<dbReference type="GO" id="GO:0043190">
    <property type="term" value="C:ATP-binding cassette (ABC) transporter complex"/>
    <property type="evidence" value="ECO:0007669"/>
    <property type="project" value="InterPro"/>
</dbReference>